<name>K5WKW1_PHACS</name>
<evidence type="ECO:0000313" key="2">
    <source>
        <dbReference type="Proteomes" id="UP000008370"/>
    </source>
</evidence>
<sequence>MGSRAVAKPLESVLPGSCLRRLSSAFSSVPSSAASFAQTAHCVPSASTSSTTFLTADALSSPLSWSRACWSSLAWRPTRVAQYSRKSHRAA</sequence>
<gene>
    <name evidence="1" type="ORF">PHACADRAFT_262770</name>
</gene>
<dbReference type="HOGENOM" id="CLU_2427755_0_0_1"/>
<keyword evidence="2" id="KW-1185">Reference proteome</keyword>
<dbReference type="KEGG" id="pco:PHACADRAFT_262770"/>
<reference evidence="1 2" key="1">
    <citation type="journal article" date="2012" name="BMC Genomics">
        <title>Comparative genomics of the white-rot fungi, Phanerochaete carnosa and P. chrysosporium, to elucidate the genetic basis of the distinct wood types they colonize.</title>
        <authorList>
            <person name="Suzuki H."/>
            <person name="MacDonald J."/>
            <person name="Syed K."/>
            <person name="Salamov A."/>
            <person name="Hori C."/>
            <person name="Aerts A."/>
            <person name="Henrissat B."/>
            <person name="Wiebenga A."/>
            <person name="vanKuyk P.A."/>
            <person name="Barry K."/>
            <person name="Lindquist E."/>
            <person name="LaButti K."/>
            <person name="Lapidus A."/>
            <person name="Lucas S."/>
            <person name="Coutinho P."/>
            <person name="Gong Y."/>
            <person name="Samejima M."/>
            <person name="Mahadevan R."/>
            <person name="Abou-Zaid M."/>
            <person name="de Vries R.P."/>
            <person name="Igarashi K."/>
            <person name="Yadav J.S."/>
            <person name="Grigoriev I.V."/>
            <person name="Master E.R."/>
        </authorList>
    </citation>
    <scope>NUCLEOTIDE SEQUENCE [LARGE SCALE GENOMIC DNA]</scope>
    <source>
        <strain evidence="1 2">HHB-10118-sp</strain>
    </source>
</reference>
<protein>
    <submittedName>
        <fullName evidence="1">Uncharacterized protein</fullName>
    </submittedName>
</protein>
<accession>K5WKW1</accession>
<dbReference type="EMBL" id="JH930477">
    <property type="protein sequence ID" value="EKM50892.1"/>
    <property type="molecule type" value="Genomic_DNA"/>
</dbReference>
<organism evidence="1 2">
    <name type="scientific">Phanerochaete carnosa (strain HHB-10118-sp)</name>
    <name type="common">White-rot fungus</name>
    <name type="synonym">Peniophora carnosa</name>
    <dbReference type="NCBI Taxonomy" id="650164"/>
    <lineage>
        <taxon>Eukaryota</taxon>
        <taxon>Fungi</taxon>
        <taxon>Dikarya</taxon>
        <taxon>Basidiomycota</taxon>
        <taxon>Agaricomycotina</taxon>
        <taxon>Agaricomycetes</taxon>
        <taxon>Polyporales</taxon>
        <taxon>Phanerochaetaceae</taxon>
        <taxon>Phanerochaete</taxon>
    </lineage>
</organism>
<proteinExistence type="predicted"/>
<evidence type="ECO:0000313" key="1">
    <source>
        <dbReference type="EMBL" id="EKM50892.1"/>
    </source>
</evidence>
<dbReference type="GeneID" id="18918376"/>
<dbReference type="Proteomes" id="UP000008370">
    <property type="component" value="Unassembled WGS sequence"/>
</dbReference>
<dbReference type="RefSeq" id="XP_007400059.1">
    <property type="nucleotide sequence ID" value="XM_007399997.1"/>
</dbReference>
<dbReference type="InParanoid" id="K5WKW1"/>
<dbReference type="AlphaFoldDB" id="K5WKW1"/>